<gene>
    <name evidence="1" type="ORF">METZ01_LOCUS231327</name>
</gene>
<reference evidence="1" key="1">
    <citation type="submission" date="2018-05" db="EMBL/GenBank/DDBJ databases">
        <authorList>
            <person name="Lanie J.A."/>
            <person name="Ng W.-L."/>
            <person name="Kazmierczak K.M."/>
            <person name="Andrzejewski T.M."/>
            <person name="Davidsen T.M."/>
            <person name="Wayne K.J."/>
            <person name="Tettelin H."/>
            <person name="Glass J.I."/>
            <person name="Rusch D."/>
            <person name="Podicherti R."/>
            <person name="Tsui H.-C.T."/>
            <person name="Winkler M.E."/>
        </authorList>
    </citation>
    <scope>NUCLEOTIDE SEQUENCE</scope>
</reference>
<evidence type="ECO:0000313" key="1">
    <source>
        <dbReference type="EMBL" id="SVB78473.1"/>
    </source>
</evidence>
<proteinExistence type="predicted"/>
<name>A0A382GV94_9ZZZZ</name>
<dbReference type="AlphaFoldDB" id="A0A382GV94"/>
<accession>A0A382GV94</accession>
<organism evidence="1">
    <name type="scientific">marine metagenome</name>
    <dbReference type="NCBI Taxonomy" id="408172"/>
    <lineage>
        <taxon>unclassified sequences</taxon>
        <taxon>metagenomes</taxon>
        <taxon>ecological metagenomes</taxon>
    </lineage>
</organism>
<protein>
    <submittedName>
        <fullName evidence="1">Uncharacterized protein</fullName>
    </submittedName>
</protein>
<sequence length="100" mass="11556">MTLSNEIQKFLDSQIEYYINEAESYKEMAREYNLDANSVPDTAFGIIIGCIYSSFLQTYTNQSSTPNSQDIEEFTKIIIENSKKIKESIIIEDNPKLKQE</sequence>
<dbReference type="EMBL" id="UINC01057391">
    <property type="protein sequence ID" value="SVB78473.1"/>
    <property type="molecule type" value="Genomic_DNA"/>
</dbReference>